<gene>
    <name evidence="2" type="ORF">PLEPLA_LOCUS7702</name>
</gene>
<dbReference type="AlphaFoldDB" id="A0A9N7YBP1"/>
<feature type="region of interest" description="Disordered" evidence="1">
    <location>
        <begin position="1"/>
        <end position="21"/>
    </location>
</feature>
<comment type="caution">
    <text evidence="2">The sequence shown here is derived from an EMBL/GenBank/DDBJ whole genome shotgun (WGS) entry which is preliminary data.</text>
</comment>
<keyword evidence="3" id="KW-1185">Reference proteome</keyword>
<protein>
    <submittedName>
        <fullName evidence="2">Uncharacterized protein</fullName>
    </submittedName>
</protein>
<feature type="region of interest" description="Disordered" evidence="1">
    <location>
        <begin position="43"/>
        <end position="68"/>
    </location>
</feature>
<feature type="compositionally biased region" description="Basic and acidic residues" evidence="1">
    <location>
        <begin position="50"/>
        <end position="68"/>
    </location>
</feature>
<name>A0A9N7YBP1_PLEPL</name>
<dbReference type="Proteomes" id="UP001153269">
    <property type="component" value="Unassembled WGS sequence"/>
</dbReference>
<reference evidence="2" key="1">
    <citation type="submission" date="2020-03" db="EMBL/GenBank/DDBJ databases">
        <authorList>
            <person name="Weist P."/>
        </authorList>
    </citation>
    <scope>NUCLEOTIDE SEQUENCE</scope>
</reference>
<evidence type="ECO:0000313" key="3">
    <source>
        <dbReference type="Proteomes" id="UP001153269"/>
    </source>
</evidence>
<organism evidence="2 3">
    <name type="scientific">Pleuronectes platessa</name>
    <name type="common">European plaice</name>
    <dbReference type="NCBI Taxonomy" id="8262"/>
    <lineage>
        <taxon>Eukaryota</taxon>
        <taxon>Metazoa</taxon>
        <taxon>Chordata</taxon>
        <taxon>Craniata</taxon>
        <taxon>Vertebrata</taxon>
        <taxon>Euteleostomi</taxon>
        <taxon>Actinopterygii</taxon>
        <taxon>Neopterygii</taxon>
        <taxon>Teleostei</taxon>
        <taxon>Neoteleostei</taxon>
        <taxon>Acanthomorphata</taxon>
        <taxon>Carangaria</taxon>
        <taxon>Pleuronectiformes</taxon>
        <taxon>Pleuronectoidei</taxon>
        <taxon>Pleuronectidae</taxon>
        <taxon>Pleuronectes</taxon>
    </lineage>
</organism>
<proteinExistence type="predicted"/>
<evidence type="ECO:0000256" key="1">
    <source>
        <dbReference type="SAM" id="MobiDB-lite"/>
    </source>
</evidence>
<accession>A0A9N7YBP1</accession>
<sequence>MFPSVNPRVRPKGPGGFSQELKPLCSHLQKILDYLELSEETSGIFQPESDGSRKKGNEEQAQDQQRDRMSACVSLREISCGCWRDRHEGPWLLGNPLFALLAGGGVKPSTSLPGSAALCETQLHTSGIGREQARGAELISELPTPH</sequence>
<dbReference type="EMBL" id="CADEAL010000414">
    <property type="protein sequence ID" value="CAB1419851.1"/>
    <property type="molecule type" value="Genomic_DNA"/>
</dbReference>
<evidence type="ECO:0000313" key="2">
    <source>
        <dbReference type="EMBL" id="CAB1419851.1"/>
    </source>
</evidence>